<dbReference type="SMART" id="SM00248">
    <property type="entry name" value="ANK"/>
    <property type="match status" value="3"/>
</dbReference>
<dbReference type="EMBL" id="QXFW01001142">
    <property type="protein sequence ID" value="KAE8995779.1"/>
    <property type="molecule type" value="Genomic_DNA"/>
</dbReference>
<evidence type="ECO:0000256" key="4">
    <source>
        <dbReference type="ARBA" id="ARBA00022840"/>
    </source>
</evidence>
<dbReference type="InterPro" id="IPR000719">
    <property type="entry name" value="Prot_kinase_dom"/>
</dbReference>
<dbReference type="PROSITE" id="PS50011">
    <property type="entry name" value="PROTEIN_KINASE_DOM"/>
    <property type="match status" value="2"/>
</dbReference>
<keyword evidence="5" id="KW-0040">ANK repeat</keyword>
<dbReference type="InterPro" id="IPR036770">
    <property type="entry name" value="Ankyrin_rpt-contain_sf"/>
</dbReference>
<dbReference type="Pfam" id="PF07714">
    <property type="entry name" value="PK_Tyr_Ser-Thr"/>
    <property type="match status" value="1"/>
</dbReference>
<dbReference type="PROSITE" id="PS00108">
    <property type="entry name" value="PROTEIN_KINASE_ST"/>
    <property type="match status" value="1"/>
</dbReference>
<proteinExistence type="inferred from homology"/>
<keyword evidence="3 6" id="KW-0547">Nucleotide-binding</keyword>
<comment type="caution">
    <text evidence="8">The sequence shown here is derived from an EMBL/GenBank/DDBJ whole genome shotgun (WGS) entry which is preliminary data.</text>
</comment>
<dbReference type="InterPro" id="IPR008266">
    <property type="entry name" value="Tyr_kinase_AS"/>
</dbReference>
<dbReference type="PROSITE" id="PS00107">
    <property type="entry name" value="PROTEIN_KINASE_ATP"/>
    <property type="match status" value="1"/>
</dbReference>
<dbReference type="SUPFAM" id="SSF56112">
    <property type="entry name" value="Protein kinase-like (PK-like)"/>
    <property type="match status" value="2"/>
</dbReference>
<sequence length="1100" mass="122560">MQSGSPLTTAIEEVPVAGVQNSEAFRSVVQHTKDDNRDIALPMVAAFGQLELVQFFIEQCGADVNRKDDDGNTALMKAAETGRLDVVKYLVQQHGVDVNAKNKVGNTAVRLAADHGYHDIQRILTPLISVSDASPRGGHGSFRKRLVRWVTSLKAKLLSAGVLVWCPGMRLLCIGDAVEMANSVVSPSIYSSGCSIPPSEIELIMFRESGNIGGDFQAKWLDADAVVKLFIPDASHSAFNDEVSLWQRLRHPNVIKMYGACKAGPQLQFFVCEYASRGSLLENLTSASVGKATMWKFLYEAALGLEYLHERGIVHGDLCCGNILIGSDGIAKLSSFALSGWKKESRKKSSDVVGSMRWQAPEVLNGMAPSYESDVYALGMCVLEAATGKKPWGGTDNYAAEHFKMEWAPETGVDSWYTPKCPHPTARALVWRMCCKNSHKRANLASVICELEQLAMKESFEHSGSKYATTELFDEYENGKMKDAWLRLQTIMEKCDNVHYCRAFVELKKVQECLQASTIHQELLARFHALLIEFVQMVTMSPEQVVVMRLSSTRVTTNSYYAIQWRIESLVVSLGLKDSVDATTGTDMQWKQHQNEQMNFFVAGVSDTLLLLQNLKTTEKRSAFLRTLRAEIETPLGKYTSSQLRVMKKAYEDISNKLGADKFSELIPEWFIPWYELVIDEWCCLGEGGFGSVYPAKWLDSEVVVKRVTLAGSDGKTNTSTTYYLSLSASVDPSATQAEVGATKRAEAVAMFRREVNIWFALSHPHVVRLFGACHVGRPFFVCEYATNGTLTNYLRQHPDELWSKLHEAALGVQYLHARDVVHGDLKGNNIVIGSDMKAKVTDFGLSSVTSSEEKPLVSGAWNWVAPELLDTNERPTFASDVYSLGMCVVEALRVVEAVKSGKKSSHFLPWCVGDRTAVRYHATHGKLPARPTICKDGEWKLVERMCVQEPAERIKISTVVDELETLAKLNTISEAIDLTDTLPSNAASWESIPEVVAESQELLASLQETQHDEAFSQYLNLWRRLEQVRTQIGDNQIDKCRVAFCSLVAASHVSTAKLRYRKENLVSLAERTMQCYALRRRLDKFCDAYFLACENKGDA</sequence>
<dbReference type="PROSITE" id="PS50297">
    <property type="entry name" value="ANK_REP_REGION"/>
    <property type="match status" value="1"/>
</dbReference>
<comment type="similarity">
    <text evidence="1">Belongs to the protein kinase superfamily. TKL Ser/Thr protein kinase family.</text>
</comment>
<evidence type="ECO:0000256" key="3">
    <source>
        <dbReference type="ARBA" id="ARBA00022741"/>
    </source>
</evidence>
<evidence type="ECO:0000313" key="9">
    <source>
        <dbReference type="Proteomes" id="UP000460718"/>
    </source>
</evidence>
<name>A0A6A3JLE8_9STRA</name>
<dbReference type="InterPro" id="IPR051681">
    <property type="entry name" value="Ser/Thr_Kinases-Pseudokinases"/>
</dbReference>
<dbReference type="PANTHER" id="PTHR44329:SF214">
    <property type="entry name" value="PROTEIN KINASE DOMAIN-CONTAINING PROTEIN"/>
    <property type="match status" value="1"/>
</dbReference>
<dbReference type="SMART" id="SM00220">
    <property type="entry name" value="S_TKc"/>
    <property type="match status" value="2"/>
</dbReference>
<organism evidence="8 9">
    <name type="scientific">Phytophthora fragariae</name>
    <dbReference type="NCBI Taxonomy" id="53985"/>
    <lineage>
        <taxon>Eukaryota</taxon>
        <taxon>Sar</taxon>
        <taxon>Stramenopiles</taxon>
        <taxon>Oomycota</taxon>
        <taxon>Peronosporomycetes</taxon>
        <taxon>Peronosporales</taxon>
        <taxon>Peronosporaceae</taxon>
        <taxon>Phytophthora</taxon>
    </lineage>
</organism>
<dbReference type="InterPro" id="IPR001245">
    <property type="entry name" value="Ser-Thr/Tyr_kinase_cat_dom"/>
</dbReference>
<dbReference type="PANTHER" id="PTHR44329">
    <property type="entry name" value="SERINE/THREONINE-PROTEIN KINASE TNNI3K-RELATED"/>
    <property type="match status" value="1"/>
</dbReference>
<dbReference type="Gene3D" id="3.30.200.20">
    <property type="entry name" value="Phosphorylase Kinase, domain 1"/>
    <property type="match status" value="2"/>
</dbReference>
<dbReference type="InterPro" id="IPR011009">
    <property type="entry name" value="Kinase-like_dom_sf"/>
</dbReference>
<dbReference type="SUPFAM" id="SSF48403">
    <property type="entry name" value="Ankyrin repeat"/>
    <property type="match status" value="1"/>
</dbReference>
<dbReference type="Gene3D" id="1.10.510.10">
    <property type="entry name" value="Transferase(Phosphotransferase) domain 1"/>
    <property type="match status" value="2"/>
</dbReference>
<dbReference type="Proteomes" id="UP000460718">
    <property type="component" value="Unassembled WGS sequence"/>
</dbReference>
<dbReference type="PROSITE" id="PS50088">
    <property type="entry name" value="ANK_REPEAT"/>
    <property type="match status" value="1"/>
</dbReference>
<dbReference type="InterPro" id="IPR002110">
    <property type="entry name" value="Ankyrin_rpt"/>
</dbReference>
<feature type="domain" description="Protein kinase" evidence="7">
    <location>
        <begin position="679"/>
        <end position="967"/>
    </location>
</feature>
<evidence type="ECO:0000256" key="1">
    <source>
        <dbReference type="ARBA" id="ARBA00005843"/>
    </source>
</evidence>
<evidence type="ECO:0000256" key="5">
    <source>
        <dbReference type="PROSITE-ProRule" id="PRU00023"/>
    </source>
</evidence>
<dbReference type="InterPro" id="IPR017441">
    <property type="entry name" value="Protein_kinase_ATP_BS"/>
</dbReference>
<evidence type="ECO:0000259" key="7">
    <source>
        <dbReference type="PROSITE" id="PS50011"/>
    </source>
</evidence>
<evidence type="ECO:0000256" key="2">
    <source>
        <dbReference type="ARBA" id="ARBA00022527"/>
    </source>
</evidence>
<protein>
    <recommendedName>
        <fullName evidence="7">Protein kinase domain-containing protein</fullName>
    </recommendedName>
</protein>
<keyword evidence="4 6" id="KW-0067">ATP-binding</keyword>
<dbReference type="PROSITE" id="PS00109">
    <property type="entry name" value="PROTEIN_KINASE_TYR"/>
    <property type="match status" value="1"/>
</dbReference>
<dbReference type="GO" id="GO:0004674">
    <property type="term" value="F:protein serine/threonine kinase activity"/>
    <property type="evidence" value="ECO:0007669"/>
    <property type="project" value="UniProtKB-KW"/>
</dbReference>
<gene>
    <name evidence="8" type="ORF">PF011_g16180</name>
</gene>
<dbReference type="InterPro" id="IPR008271">
    <property type="entry name" value="Ser/Thr_kinase_AS"/>
</dbReference>
<dbReference type="AlphaFoldDB" id="A0A6A3JLE8"/>
<dbReference type="Pfam" id="PF12796">
    <property type="entry name" value="Ank_2"/>
    <property type="match status" value="1"/>
</dbReference>
<accession>A0A6A3JLE8</accession>
<dbReference type="GO" id="GO:0005524">
    <property type="term" value="F:ATP binding"/>
    <property type="evidence" value="ECO:0007669"/>
    <property type="project" value="UniProtKB-UniRule"/>
</dbReference>
<feature type="domain" description="Protein kinase" evidence="7">
    <location>
        <begin position="201"/>
        <end position="454"/>
    </location>
</feature>
<dbReference type="Gene3D" id="1.25.40.20">
    <property type="entry name" value="Ankyrin repeat-containing domain"/>
    <property type="match status" value="1"/>
</dbReference>
<keyword evidence="2" id="KW-0723">Serine/threonine-protein kinase</keyword>
<feature type="repeat" description="ANK" evidence="5">
    <location>
        <begin position="70"/>
        <end position="103"/>
    </location>
</feature>
<evidence type="ECO:0000313" key="8">
    <source>
        <dbReference type="EMBL" id="KAE8995779.1"/>
    </source>
</evidence>
<feature type="binding site" evidence="6">
    <location>
        <position position="706"/>
    </location>
    <ligand>
        <name>ATP</name>
        <dbReference type="ChEBI" id="CHEBI:30616"/>
    </ligand>
</feature>
<keyword evidence="2" id="KW-0418">Kinase</keyword>
<reference evidence="8 9" key="1">
    <citation type="submission" date="2018-09" db="EMBL/GenBank/DDBJ databases">
        <title>Genomic investigation of the strawberry pathogen Phytophthora fragariae indicates pathogenicity is determined by transcriptional variation in three key races.</title>
        <authorList>
            <person name="Adams T.M."/>
            <person name="Armitage A.D."/>
            <person name="Sobczyk M.K."/>
            <person name="Bates H.J."/>
            <person name="Dunwell J.M."/>
            <person name="Nellist C.F."/>
            <person name="Harrison R.J."/>
        </authorList>
    </citation>
    <scope>NUCLEOTIDE SEQUENCE [LARGE SCALE GENOMIC DNA]</scope>
    <source>
        <strain evidence="8 9">SCRP245</strain>
    </source>
</reference>
<dbReference type="Pfam" id="PF00069">
    <property type="entry name" value="Pkinase"/>
    <property type="match status" value="1"/>
</dbReference>
<keyword evidence="2" id="KW-0808">Transferase</keyword>
<evidence type="ECO:0000256" key="6">
    <source>
        <dbReference type="PROSITE-ProRule" id="PRU10141"/>
    </source>
</evidence>